<dbReference type="InterPro" id="IPR001246">
    <property type="entry name" value="LipOase_plant"/>
</dbReference>
<reference evidence="11" key="2">
    <citation type="journal article" date="2017" name="J. Anim. Genet.">
        <title>Multiple reference genome sequences of hot pepper reveal the massive evolution of plant disease resistance genes by retroduplication.</title>
        <authorList>
            <person name="Kim S."/>
            <person name="Park J."/>
            <person name="Yeom S.-I."/>
            <person name="Kim Y.-M."/>
            <person name="Seo E."/>
            <person name="Kim K.-T."/>
            <person name="Kim M.-S."/>
            <person name="Lee J.M."/>
            <person name="Cheong K."/>
            <person name="Shin H.-S."/>
            <person name="Kim S.-B."/>
            <person name="Han K."/>
            <person name="Lee J."/>
            <person name="Park M."/>
            <person name="Lee H.-A."/>
            <person name="Lee H.-Y."/>
            <person name="Lee Y."/>
            <person name="Oh S."/>
            <person name="Lee J.H."/>
            <person name="Choi E."/>
            <person name="Choi E."/>
            <person name="Lee S.E."/>
            <person name="Jeon J."/>
            <person name="Kim H."/>
            <person name="Choi G."/>
            <person name="Song H."/>
            <person name="Lee J."/>
            <person name="Lee S.-C."/>
            <person name="Kwon J.-K."/>
            <person name="Lee H.-Y."/>
            <person name="Koo N."/>
            <person name="Hong Y."/>
            <person name="Kim R.W."/>
            <person name="Kang W.-H."/>
            <person name="Huh J.H."/>
            <person name="Kang B.-C."/>
            <person name="Yang T.-J."/>
            <person name="Lee Y.-H."/>
            <person name="Bennetzen J.L."/>
            <person name="Choi D."/>
        </authorList>
    </citation>
    <scope>NUCLEOTIDE SEQUENCE [LARGE SCALE GENOMIC DNA]</scope>
    <source>
        <strain evidence="11">cv. PBC81</strain>
    </source>
</reference>
<evidence type="ECO:0000256" key="1">
    <source>
        <dbReference type="ARBA" id="ARBA00001962"/>
    </source>
</evidence>
<evidence type="ECO:0000256" key="4">
    <source>
        <dbReference type="ARBA" id="ARBA00023002"/>
    </source>
</evidence>
<dbReference type="OrthoDB" id="407298at2759"/>
<dbReference type="Proteomes" id="UP000224567">
    <property type="component" value="Unassembled WGS sequence"/>
</dbReference>
<sequence>MSDANEYIEKLYSHYADLFDLAVPTNITPFVAPHPPKEPSSSKRPAHSDFSDFFYDLTCWNSIDKRAYTSTYREELKYYLQSPPEDRRHGSTQSAFSQGRQQLGDNRHLLGNNAMNVLICLRDWIRVERRNQGMKPEPSDELKLEEITSSRENSAESSPTHDFPPLTSTILSMNTSRFHESLENRPLLTISLKWLPLRPHIDTTLFDLLELSSWDLQSASPTRRRAGVAVDLHGSQPRVSTFSGHRRFYNVDIDLSQHENGGNGLLNVVRRVIRAISNTRNNVLLFQTPDMLERDKFSWFRDEEFARQTLAGLNPYSIQLVMEWPLKSKLDPKAYGPPESAITKEIIELEIEGLMTVEEAIEQKKFILDYHDLLLPFVNKVNELKGTVLYGSRTLFFLTPNGTLRPLAIELTRPPVDDKPQWKEVYCPSTWHATGAWLWRTAKAHVLAHDSGYHQLVSHWLRTHCATEPYIIASNRQLNAMHPIYRLLFPHFRYTMEINATAREALINANGVIEISFSLGKYSMELSAVAYDLEWRFDRQALPEDLISRGLAEEDPNAPYGLKLTIEDYPFANDGLVLWDIDNG</sequence>
<dbReference type="GO" id="GO:0006633">
    <property type="term" value="P:fatty acid biosynthetic process"/>
    <property type="evidence" value="ECO:0007669"/>
    <property type="project" value="UniProtKB-KW"/>
</dbReference>
<comment type="function">
    <text evidence="7">Plant lipoxygenase may be involved in a number of diverse aspects of plant physiology including growth and development, pest resistance, and senescence or responses to wounding.</text>
</comment>
<evidence type="ECO:0000256" key="5">
    <source>
        <dbReference type="ARBA" id="ARBA00023004"/>
    </source>
</evidence>
<feature type="domain" description="Lipoxygenase" evidence="9">
    <location>
        <begin position="157"/>
        <end position="584"/>
    </location>
</feature>
<dbReference type="PROSITE" id="PS00711">
    <property type="entry name" value="LIPOXYGENASE_1"/>
    <property type="match status" value="1"/>
</dbReference>
<evidence type="ECO:0000256" key="7">
    <source>
        <dbReference type="RuleBase" id="RU003975"/>
    </source>
</evidence>
<dbReference type="EC" id="1.13.11.-" evidence="7"/>
<dbReference type="GO" id="GO:0016165">
    <property type="term" value="F:linoleate 13S-lipoxygenase activity"/>
    <property type="evidence" value="ECO:0007669"/>
    <property type="project" value="UniProtKB-ARBA"/>
</dbReference>
<dbReference type="PANTHER" id="PTHR11771">
    <property type="entry name" value="LIPOXYGENASE"/>
    <property type="match status" value="1"/>
</dbReference>
<dbReference type="GO" id="GO:0034440">
    <property type="term" value="P:lipid oxidation"/>
    <property type="evidence" value="ECO:0007669"/>
    <property type="project" value="InterPro"/>
</dbReference>
<dbReference type="InterPro" id="IPR027433">
    <property type="entry name" value="Lipoxygenase_dom_3"/>
</dbReference>
<dbReference type="STRING" id="33114.A0A2G2XP18"/>
<dbReference type="InterPro" id="IPR012337">
    <property type="entry name" value="RNaseH-like_sf"/>
</dbReference>
<dbReference type="InterPro" id="IPR000907">
    <property type="entry name" value="LipOase"/>
</dbReference>
<comment type="caution">
    <text evidence="10">The sequence shown here is derived from an EMBL/GenBank/DDBJ whole genome shotgun (WGS) entry which is preliminary data.</text>
</comment>
<keyword evidence="2 6" id="KW-0479">Metal-binding</keyword>
<evidence type="ECO:0000256" key="2">
    <source>
        <dbReference type="ARBA" id="ARBA00022723"/>
    </source>
</evidence>
<evidence type="ECO:0000259" key="9">
    <source>
        <dbReference type="PROSITE" id="PS51393"/>
    </source>
</evidence>
<evidence type="ECO:0000256" key="6">
    <source>
        <dbReference type="RuleBase" id="RU003974"/>
    </source>
</evidence>
<dbReference type="Pfam" id="PF00305">
    <property type="entry name" value="Lipoxygenase"/>
    <property type="match status" value="1"/>
</dbReference>
<dbReference type="EMBL" id="MLFT02000001">
    <property type="protein sequence ID" value="PHT59199.1"/>
    <property type="molecule type" value="Genomic_DNA"/>
</dbReference>
<dbReference type="InterPro" id="IPR013819">
    <property type="entry name" value="LipOase_C"/>
</dbReference>
<name>A0A2G2XP18_CAPBA</name>
<comment type="cofactor">
    <cofactor evidence="1 6">
        <name>Fe cation</name>
        <dbReference type="ChEBI" id="CHEBI:24875"/>
    </cofactor>
</comment>
<evidence type="ECO:0000313" key="10">
    <source>
        <dbReference type="EMBL" id="PHT59199.1"/>
    </source>
</evidence>
<dbReference type="UniPathway" id="UPA00382"/>
<keyword evidence="7" id="KW-0925">Oxylipin biosynthesis</keyword>
<dbReference type="InterPro" id="IPR020833">
    <property type="entry name" value="LipOase_Fe_BS"/>
</dbReference>
<organism evidence="10 11">
    <name type="scientific">Capsicum baccatum</name>
    <name type="common">Peruvian pepper</name>
    <dbReference type="NCBI Taxonomy" id="33114"/>
    <lineage>
        <taxon>Eukaryota</taxon>
        <taxon>Viridiplantae</taxon>
        <taxon>Streptophyta</taxon>
        <taxon>Embryophyta</taxon>
        <taxon>Tracheophyta</taxon>
        <taxon>Spermatophyta</taxon>
        <taxon>Magnoliopsida</taxon>
        <taxon>eudicotyledons</taxon>
        <taxon>Gunneridae</taxon>
        <taxon>Pentapetalae</taxon>
        <taxon>asterids</taxon>
        <taxon>lamiids</taxon>
        <taxon>Solanales</taxon>
        <taxon>Solanaceae</taxon>
        <taxon>Solanoideae</taxon>
        <taxon>Capsiceae</taxon>
        <taxon>Capsicum</taxon>
    </lineage>
</organism>
<keyword evidence="4 6" id="KW-0560">Oxidoreductase</keyword>
<evidence type="ECO:0000313" key="11">
    <source>
        <dbReference type="Proteomes" id="UP000224567"/>
    </source>
</evidence>
<dbReference type="Gene3D" id="1.20.245.10">
    <property type="entry name" value="Lipoxygenase-1, Domain 5"/>
    <property type="match status" value="1"/>
</dbReference>
<protein>
    <recommendedName>
        <fullName evidence="7">Lipoxygenase</fullName>
        <ecNumber evidence="7">1.13.11.-</ecNumber>
    </recommendedName>
</protein>
<dbReference type="FunFam" id="3.10.450.60:FF:000005">
    <property type="entry name" value="Lipoxygenase"/>
    <property type="match status" value="1"/>
</dbReference>
<reference evidence="10 11" key="1">
    <citation type="journal article" date="2017" name="Genome Biol.">
        <title>New reference genome sequences of hot pepper reveal the massive evolution of plant disease-resistance genes by retroduplication.</title>
        <authorList>
            <person name="Kim S."/>
            <person name="Park J."/>
            <person name="Yeom S.I."/>
            <person name="Kim Y.M."/>
            <person name="Seo E."/>
            <person name="Kim K.T."/>
            <person name="Kim M.S."/>
            <person name="Lee J.M."/>
            <person name="Cheong K."/>
            <person name="Shin H.S."/>
            <person name="Kim S.B."/>
            <person name="Han K."/>
            <person name="Lee J."/>
            <person name="Park M."/>
            <person name="Lee H.A."/>
            <person name="Lee H.Y."/>
            <person name="Lee Y."/>
            <person name="Oh S."/>
            <person name="Lee J.H."/>
            <person name="Choi E."/>
            <person name="Choi E."/>
            <person name="Lee S.E."/>
            <person name="Jeon J."/>
            <person name="Kim H."/>
            <person name="Choi G."/>
            <person name="Song H."/>
            <person name="Lee J."/>
            <person name="Lee S.C."/>
            <person name="Kwon J.K."/>
            <person name="Lee H.Y."/>
            <person name="Koo N."/>
            <person name="Hong Y."/>
            <person name="Kim R.W."/>
            <person name="Kang W.H."/>
            <person name="Huh J.H."/>
            <person name="Kang B.C."/>
            <person name="Yang T.J."/>
            <person name="Lee Y.H."/>
            <person name="Bennetzen J.L."/>
            <person name="Choi D."/>
        </authorList>
    </citation>
    <scope>NUCLEOTIDE SEQUENCE [LARGE SCALE GENOMIC DNA]</scope>
    <source>
        <strain evidence="11">cv. PBC81</strain>
    </source>
</reference>
<keyword evidence="11" id="KW-1185">Reference proteome</keyword>
<dbReference type="PRINTS" id="PR00087">
    <property type="entry name" value="LIPOXYGENASE"/>
</dbReference>
<dbReference type="PRINTS" id="PR00468">
    <property type="entry name" value="PLTLPOXGNASE"/>
</dbReference>
<dbReference type="InterPro" id="IPR036226">
    <property type="entry name" value="LipOase_C_sf"/>
</dbReference>
<comment type="similarity">
    <text evidence="6">Belongs to the lipoxygenase family.</text>
</comment>
<comment type="pathway">
    <text evidence="7">Lipid metabolism; oxylipin biosynthesis.</text>
</comment>
<gene>
    <name evidence="10" type="ORF">CQW23_01562</name>
</gene>
<dbReference type="GO" id="GO:0046872">
    <property type="term" value="F:metal ion binding"/>
    <property type="evidence" value="ECO:0007669"/>
    <property type="project" value="UniProtKB-UniRule"/>
</dbReference>
<dbReference type="PROSITE" id="PS00081">
    <property type="entry name" value="LIPOXYGENASE_2"/>
    <property type="match status" value="1"/>
</dbReference>
<dbReference type="AlphaFoldDB" id="A0A2G2XP18"/>
<keyword evidence="7" id="KW-0443">Lipid metabolism</keyword>
<evidence type="ECO:0000256" key="3">
    <source>
        <dbReference type="ARBA" id="ARBA00022964"/>
    </source>
</evidence>
<dbReference type="PROSITE" id="PS51393">
    <property type="entry name" value="LIPOXYGENASE_3"/>
    <property type="match status" value="1"/>
</dbReference>
<dbReference type="SUPFAM" id="SSF53098">
    <property type="entry name" value="Ribonuclease H-like"/>
    <property type="match status" value="1"/>
</dbReference>
<accession>A0A2G2XP18</accession>
<keyword evidence="7" id="KW-0276">Fatty acid metabolism</keyword>
<feature type="compositionally biased region" description="Basic and acidic residues" evidence="8">
    <location>
        <begin position="132"/>
        <end position="149"/>
    </location>
</feature>
<dbReference type="InterPro" id="IPR020834">
    <property type="entry name" value="LipOase_CS"/>
</dbReference>
<keyword evidence="7" id="KW-0275">Fatty acid biosynthesis</keyword>
<keyword evidence="7" id="KW-0444">Lipid biosynthesis</keyword>
<dbReference type="GO" id="GO:0031408">
    <property type="term" value="P:oxylipin biosynthetic process"/>
    <property type="evidence" value="ECO:0007669"/>
    <property type="project" value="UniProtKB-UniRule"/>
</dbReference>
<evidence type="ECO:0000256" key="8">
    <source>
        <dbReference type="SAM" id="MobiDB-lite"/>
    </source>
</evidence>
<keyword evidence="5 6" id="KW-0408">Iron</keyword>
<feature type="region of interest" description="Disordered" evidence="8">
    <location>
        <begin position="132"/>
        <end position="166"/>
    </location>
</feature>
<dbReference type="Gene3D" id="4.10.372.10">
    <property type="entry name" value="Lipoxygenase-1, Domain 3"/>
    <property type="match status" value="1"/>
</dbReference>
<proteinExistence type="inferred from homology"/>
<dbReference type="SUPFAM" id="SSF48484">
    <property type="entry name" value="Lipoxigenase"/>
    <property type="match status" value="1"/>
</dbReference>
<feature type="compositionally biased region" description="Polar residues" evidence="8">
    <location>
        <begin position="150"/>
        <end position="166"/>
    </location>
</feature>
<keyword evidence="3 6" id="KW-0223">Dioxygenase</keyword>
<dbReference type="Gene3D" id="3.10.450.60">
    <property type="match status" value="1"/>
</dbReference>